<protein>
    <submittedName>
        <fullName evidence="6">GFA family protein</fullName>
    </submittedName>
</protein>
<dbReference type="PANTHER" id="PTHR33337:SF40">
    <property type="entry name" value="CENP-V_GFA DOMAIN-CONTAINING PROTEIN-RELATED"/>
    <property type="match status" value="1"/>
</dbReference>
<evidence type="ECO:0000256" key="3">
    <source>
        <dbReference type="ARBA" id="ARBA00022833"/>
    </source>
</evidence>
<sequence length="128" mass="14184">MTSEDAIHRGGCLCGACRFEARGAPTDTGYCHCRMCQRSSGAPAQTFALYPEDRFRYVAGTPSVYRSSDWGVREFCPVCGSQLAFRDADGVSLNTGCLDAPETMPPRRHIYCDSRIAWFDTADDLPRE</sequence>
<keyword evidence="4" id="KW-0456">Lyase</keyword>
<reference evidence="6" key="1">
    <citation type="submission" date="2020-12" db="EMBL/GenBank/DDBJ databases">
        <title>Bacterial taxonomy.</title>
        <authorList>
            <person name="Pan X."/>
        </authorList>
    </citation>
    <scope>NUCLEOTIDE SEQUENCE</scope>
    <source>
        <strain evidence="6">M0105</strain>
    </source>
</reference>
<evidence type="ECO:0000313" key="7">
    <source>
        <dbReference type="Proteomes" id="UP000655420"/>
    </source>
</evidence>
<gene>
    <name evidence="6" type="ORF">H0I76_08300</name>
</gene>
<dbReference type="RefSeq" id="WP_200609207.1">
    <property type="nucleotide sequence ID" value="NZ_JAEHHL010000004.1"/>
</dbReference>
<proteinExistence type="inferred from homology"/>
<comment type="caution">
    <text evidence="6">The sequence shown here is derived from an EMBL/GenBank/DDBJ whole genome shotgun (WGS) entry which is preliminary data.</text>
</comment>
<keyword evidence="2" id="KW-0479">Metal-binding</keyword>
<dbReference type="PROSITE" id="PS51891">
    <property type="entry name" value="CENP_V_GFA"/>
    <property type="match status" value="1"/>
</dbReference>
<comment type="similarity">
    <text evidence="1">Belongs to the Gfa family.</text>
</comment>
<name>A0A8J7M7B1_9RHOB</name>
<dbReference type="GO" id="GO:0016846">
    <property type="term" value="F:carbon-sulfur lyase activity"/>
    <property type="evidence" value="ECO:0007669"/>
    <property type="project" value="InterPro"/>
</dbReference>
<evidence type="ECO:0000259" key="5">
    <source>
        <dbReference type="PROSITE" id="PS51891"/>
    </source>
</evidence>
<dbReference type="Gene3D" id="3.90.1590.10">
    <property type="entry name" value="glutathione-dependent formaldehyde- activating enzyme (gfa)"/>
    <property type="match status" value="1"/>
</dbReference>
<feature type="domain" description="CENP-V/GFA" evidence="5">
    <location>
        <begin position="8"/>
        <end position="120"/>
    </location>
</feature>
<dbReference type="InterPro" id="IPR011057">
    <property type="entry name" value="Mss4-like_sf"/>
</dbReference>
<evidence type="ECO:0000256" key="1">
    <source>
        <dbReference type="ARBA" id="ARBA00005495"/>
    </source>
</evidence>
<accession>A0A8J7M7B1</accession>
<keyword evidence="3" id="KW-0862">Zinc</keyword>
<evidence type="ECO:0000313" key="6">
    <source>
        <dbReference type="EMBL" id="MBK0399187.1"/>
    </source>
</evidence>
<dbReference type="InterPro" id="IPR006913">
    <property type="entry name" value="CENP-V/GFA"/>
</dbReference>
<organism evidence="6 7">
    <name type="scientific">Thermohalobaculum xanthum</name>
    <dbReference type="NCBI Taxonomy" id="2753746"/>
    <lineage>
        <taxon>Bacteria</taxon>
        <taxon>Pseudomonadati</taxon>
        <taxon>Pseudomonadota</taxon>
        <taxon>Alphaproteobacteria</taxon>
        <taxon>Rhodobacterales</taxon>
        <taxon>Paracoccaceae</taxon>
        <taxon>Thermohalobaculum</taxon>
    </lineage>
</organism>
<dbReference type="EMBL" id="JAEHHL010000004">
    <property type="protein sequence ID" value="MBK0399187.1"/>
    <property type="molecule type" value="Genomic_DNA"/>
</dbReference>
<dbReference type="Pfam" id="PF04828">
    <property type="entry name" value="GFA"/>
    <property type="match status" value="1"/>
</dbReference>
<dbReference type="GO" id="GO:0046872">
    <property type="term" value="F:metal ion binding"/>
    <property type="evidence" value="ECO:0007669"/>
    <property type="project" value="UniProtKB-KW"/>
</dbReference>
<dbReference type="AlphaFoldDB" id="A0A8J7M7B1"/>
<evidence type="ECO:0000256" key="4">
    <source>
        <dbReference type="ARBA" id="ARBA00023239"/>
    </source>
</evidence>
<dbReference type="Proteomes" id="UP000655420">
    <property type="component" value="Unassembled WGS sequence"/>
</dbReference>
<dbReference type="PANTHER" id="PTHR33337">
    <property type="entry name" value="GFA DOMAIN-CONTAINING PROTEIN"/>
    <property type="match status" value="1"/>
</dbReference>
<dbReference type="SUPFAM" id="SSF51316">
    <property type="entry name" value="Mss4-like"/>
    <property type="match status" value="1"/>
</dbReference>
<evidence type="ECO:0000256" key="2">
    <source>
        <dbReference type="ARBA" id="ARBA00022723"/>
    </source>
</evidence>
<keyword evidence="7" id="KW-1185">Reference proteome</keyword>